<dbReference type="SUPFAM" id="SSF52540">
    <property type="entry name" value="P-loop containing nucleoside triphosphate hydrolases"/>
    <property type="match status" value="1"/>
</dbReference>
<keyword evidence="2" id="KW-0067">ATP-binding</keyword>
<protein>
    <submittedName>
        <fullName evidence="2">Glycine betaine/L-proline transport ATP-binding protein ProV</fullName>
    </submittedName>
</protein>
<gene>
    <name evidence="2" type="primary">proV_4</name>
    <name evidence="2" type="ORF">NCTC13032_05773</name>
</gene>
<accession>A0A4U9IGU9</accession>
<name>A0A4U9IGU9_9ENTR</name>
<dbReference type="GO" id="GO:0005524">
    <property type="term" value="F:ATP binding"/>
    <property type="evidence" value="ECO:0007669"/>
    <property type="project" value="UniProtKB-KW"/>
</dbReference>
<organism evidence="2 3">
    <name type="scientific">Leclercia adecarboxylata</name>
    <dbReference type="NCBI Taxonomy" id="83655"/>
    <lineage>
        <taxon>Bacteria</taxon>
        <taxon>Pseudomonadati</taxon>
        <taxon>Pseudomonadota</taxon>
        <taxon>Gammaproteobacteria</taxon>
        <taxon>Enterobacterales</taxon>
        <taxon>Enterobacteriaceae</taxon>
        <taxon>Leclercia</taxon>
    </lineage>
</organism>
<dbReference type="Gene3D" id="3.40.50.300">
    <property type="entry name" value="P-loop containing nucleotide triphosphate hydrolases"/>
    <property type="match status" value="1"/>
</dbReference>
<dbReference type="AlphaFoldDB" id="A0A4U9IGU9"/>
<evidence type="ECO:0000313" key="3">
    <source>
        <dbReference type="Proteomes" id="UP000310719"/>
    </source>
</evidence>
<dbReference type="PANTHER" id="PTHR43869:SF1">
    <property type="entry name" value="GLYCINE BETAINE_PROLINE BETAINE TRANSPORT SYSTEM ATP-BINDING PROTEIN PROV"/>
    <property type="match status" value="1"/>
</dbReference>
<dbReference type="InterPro" id="IPR003439">
    <property type="entry name" value="ABC_transporter-like_ATP-bd"/>
</dbReference>
<feature type="domain" description="ABC transporter" evidence="1">
    <location>
        <begin position="10"/>
        <end position="58"/>
    </location>
</feature>
<sequence length="89" mass="10110">MYRPVSVRKKRWDALRQVGLENYAHAYPDELSGGMRQRVGLARALAINPDILLMDEAFSALDPLIRTEMQDELVKTAIAASAHYCLYFP</sequence>
<dbReference type="PANTHER" id="PTHR43869">
    <property type="entry name" value="GLYCINE BETAINE/PROLINE BETAINE TRANSPORT SYSTEM ATP-BINDING PROTEIN PROV"/>
    <property type="match status" value="1"/>
</dbReference>
<reference evidence="2 3" key="1">
    <citation type="submission" date="2019-05" db="EMBL/GenBank/DDBJ databases">
        <authorList>
            <consortium name="Pathogen Informatics"/>
        </authorList>
    </citation>
    <scope>NUCLEOTIDE SEQUENCE [LARGE SCALE GENOMIC DNA]</scope>
    <source>
        <strain evidence="2 3">NCTC13032</strain>
    </source>
</reference>
<dbReference type="InterPro" id="IPR027417">
    <property type="entry name" value="P-loop_NTPase"/>
</dbReference>
<evidence type="ECO:0000259" key="1">
    <source>
        <dbReference type="Pfam" id="PF00005"/>
    </source>
</evidence>
<evidence type="ECO:0000313" key="2">
    <source>
        <dbReference type="EMBL" id="VTP76270.1"/>
    </source>
</evidence>
<proteinExistence type="predicted"/>
<keyword evidence="2" id="KW-0547">Nucleotide-binding</keyword>
<dbReference type="GO" id="GO:0016887">
    <property type="term" value="F:ATP hydrolysis activity"/>
    <property type="evidence" value="ECO:0007669"/>
    <property type="project" value="InterPro"/>
</dbReference>
<dbReference type="Proteomes" id="UP000310719">
    <property type="component" value="Chromosome"/>
</dbReference>
<dbReference type="InterPro" id="IPR051921">
    <property type="entry name" value="ABC_osmolyte_uptake_ATP-bind"/>
</dbReference>
<dbReference type="Pfam" id="PF00005">
    <property type="entry name" value="ABC_tran"/>
    <property type="match status" value="1"/>
</dbReference>
<dbReference type="EMBL" id="LR590464">
    <property type="protein sequence ID" value="VTP76270.1"/>
    <property type="molecule type" value="Genomic_DNA"/>
</dbReference>